<feature type="domain" description="Cytochrome c-type biogenesis protein H Ig-like" evidence="2">
    <location>
        <begin position="40"/>
        <end position="131"/>
    </location>
</feature>
<protein>
    <recommendedName>
        <fullName evidence="2">Cytochrome c-type biogenesis protein H Ig-like domain-containing protein</fullName>
    </recommendedName>
</protein>
<proteinExistence type="predicted"/>
<evidence type="ECO:0000256" key="1">
    <source>
        <dbReference type="SAM" id="MobiDB-lite"/>
    </source>
</evidence>
<dbReference type="RefSeq" id="WP_289268956.1">
    <property type="nucleotide sequence ID" value="NZ_OX365700.1"/>
</dbReference>
<sequence length="148" mass="15804">MAKHTMGTFGMAGGIIALAAIAAYFGLAHGCEKPGVSRIAGRVTILPELAGQVKATDVLFVIVRRPQAKRPLAAKRFDNPQFPVTYEITNADVMMQGTELRGVVEVVARLDRDGQAGPAQPGDIEGEFEKNPTMVGGDDVDITLKDLR</sequence>
<evidence type="ECO:0000313" key="3">
    <source>
        <dbReference type="EMBL" id="CAI4032216.1"/>
    </source>
</evidence>
<organism evidence="3 4">
    <name type="scientific">Nitrospira tepida</name>
    <dbReference type="NCBI Taxonomy" id="2973512"/>
    <lineage>
        <taxon>Bacteria</taxon>
        <taxon>Pseudomonadati</taxon>
        <taxon>Nitrospirota</taxon>
        <taxon>Nitrospiria</taxon>
        <taxon>Nitrospirales</taxon>
        <taxon>Nitrospiraceae</taxon>
        <taxon>Nitrospira</taxon>
    </lineage>
</organism>
<dbReference type="AlphaFoldDB" id="A0AA86N044"/>
<accession>A0AA86N044</accession>
<dbReference type="InterPro" id="IPR056412">
    <property type="entry name" value="Ig_CycH"/>
</dbReference>
<evidence type="ECO:0000259" key="2">
    <source>
        <dbReference type="Pfam" id="PF23892"/>
    </source>
</evidence>
<dbReference type="KEGG" id="nti:DNFV4_02644"/>
<feature type="region of interest" description="Disordered" evidence="1">
    <location>
        <begin position="114"/>
        <end position="142"/>
    </location>
</feature>
<dbReference type="Pfam" id="PF23892">
    <property type="entry name" value="Ig_CycH"/>
    <property type="match status" value="1"/>
</dbReference>
<dbReference type="EMBL" id="OX365700">
    <property type="protein sequence ID" value="CAI4032216.1"/>
    <property type="molecule type" value="Genomic_DNA"/>
</dbReference>
<evidence type="ECO:0000313" key="4">
    <source>
        <dbReference type="Proteomes" id="UP001179121"/>
    </source>
</evidence>
<dbReference type="Proteomes" id="UP001179121">
    <property type="component" value="Chromosome"/>
</dbReference>
<reference evidence="3" key="1">
    <citation type="submission" date="2022-10" db="EMBL/GenBank/DDBJ databases">
        <authorList>
            <person name="Koch H."/>
        </authorList>
    </citation>
    <scope>NUCLEOTIDE SEQUENCE</scope>
    <source>
        <strain evidence="3">DNF</strain>
    </source>
</reference>
<keyword evidence="4" id="KW-1185">Reference proteome</keyword>
<gene>
    <name evidence="3" type="ORF">DNFV4_02644</name>
</gene>
<name>A0AA86N044_9BACT</name>